<dbReference type="Pfam" id="PF25802">
    <property type="entry name" value="WWC1"/>
    <property type="match status" value="1"/>
</dbReference>
<dbReference type="Gene3D" id="2.20.70.10">
    <property type="match status" value="2"/>
</dbReference>
<dbReference type="InterPro" id="IPR036020">
    <property type="entry name" value="WW_dom_sf"/>
</dbReference>
<dbReference type="InterPro" id="IPR001202">
    <property type="entry name" value="WW_dom"/>
</dbReference>
<evidence type="ECO:0000256" key="3">
    <source>
        <dbReference type="ARBA" id="ARBA00010585"/>
    </source>
</evidence>
<dbReference type="PROSITE" id="PS50004">
    <property type="entry name" value="C2"/>
    <property type="match status" value="1"/>
</dbReference>
<keyword evidence="9" id="KW-0805">Transcription regulation</keyword>
<dbReference type="Pfam" id="PF00397">
    <property type="entry name" value="WW"/>
    <property type="match status" value="1"/>
</dbReference>
<comment type="subunit">
    <text evidence="14">Forms a complex with Mer and Ex. Interacts (via domain WW 1) with Ex (via RXPPXY motif). Interacts with Mer, Sav, Hpo and Wts.</text>
</comment>
<evidence type="ECO:0000256" key="15">
    <source>
        <dbReference type="SAM" id="Coils"/>
    </source>
</evidence>
<feature type="compositionally biased region" description="Polar residues" evidence="16">
    <location>
        <begin position="1056"/>
        <end position="1072"/>
    </location>
</feature>
<feature type="compositionally biased region" description="Polar residues" evidence="16">
    <location>
        <begin position="949"/>
        <end position="968"/>
    </location>
</feature>
<feature type="compositionally biased region" description="Low complexity" evidence="16">
    <location>
        <begin position="938"/>
        <end position="948"/>
    </location>
</feature>
<dbReference type="SUPFAM" id="SSF49562">
    <property type="entry name" value="C2 domain (Calcium/lipid-binding domain, CaLB)"/>
    <property type="match status" value="1"/>
</dbReference>
<dbReference type="GO" id="GO:0006355">
    <property type="term" value="P:regulation of DNA-templated transcription"/>
    <property type="evidence" value="ECO:0007669"/>
    <property type="project" value="TreeGrafter"/>
</dbReference>
<feature type="coiled-coil region" evidence="15">
    <location>
        <begin position="1139"/>
        <end position="1169"/>
    </location>
</feature>
<dbReference type="CDD" id="cd00201">
    <property type="entry name" value="WW"/>
    <property type="match status" value="2"/>
</dbReference>
<evidence type="ECO:0000256" key="7">
    <source>
        <dbReference type="ARBA" id="ARBA00022553"/>
    </source>
</evidence>
<feature type="region of interest" description="Disordered" evidence="16">
    <location>
        <begin position="1046"/>
        <end position="1072"/>
    </location>
</feature>
<dbReference type="Proteomes" id="UP000242188">
    <property type="component" value="Unassembled WGS sequence"/>
</dbReference>
<feature type="domain" description="C2" evidence="17">
    <location>
        <begin position="715"/>
        <end position="835"/>
    </location>
</feature>
<dbReference type="GO" id="GO:0019900">
    <property type="term" value="F:kinase binding"/>
    <property type="evidence" value="ECO:0007669"/>
    <property type="project" value="TreeGrafter"/>
</dbReference>
<evidence type="ECO:0000256" key="9">
    <source>
        <dbReference type="ARBA" id="ARBA00023015"/>
    </source>
</evidence>
<dbReference type="PROSITE" id="PS01159">
    <property type="entry name" value="WW_DOMAIN_1"/>
    <property type="match status" value="1"/>
</dbReference>
<evidence type="ECO:0000256" key="6">
    <source>
        <dbReference type="ARBA" id="ARBA00022490"/>
    </source>
</evidence>
<keyword evidence="11" id="KW-0472">Membrane</keyword>
<reference evidence="19 20" key="1">
    <citation type="journal article" date="2017" name="Nat. Ecol. Evol.">
        <title>Scallop genome provides insights into evolution of bilaterian karyotype and development.</title>
        <authorList>
            <person name="Wang S."/>
            <person name="Zhang J."/>
            <person name="Jiao W."/>
            <person name="Li J."/>
            <person name="Xun X."/>
            <person name="Sun Y."/>
            <person name="Guo X."/>
            <person name="Huan P."/>
            <person name="Dong B."/>
            <person name="Zhang L."/>
            <person name="Hu X."/>
            <person name="Sun X."/>
            <person name="Wang J."/>
            <person name="Zhao C."/>
            <person name="Wang Y."/>
            <person name="Wang D."/>
            <person name="Huang X."/>
            <person name="Wang R."/>
            <person name="Lv J."/>
            <person name="Li Y."/>
            <person name="Zhang Z."/>
            <person name="Liu B."/>
            <person name="Lu W."/>
            <person name="Hui Y."/>
            <person name="Liang J."/>
            <person name="Zhou Z."/>
            <person name="Hou R."/>
            <person name="Li X."/>
            <person name="Liu Y."/>
            <person name="Li H."/>
            <person name="Ning X."/>
            <person name="Lin Y."/>
            <person name="Zhao L."/>
            <person name="Xing Q."/>
            <person name="Dou J."/>
            <person name="Li Y."/>
            <person name="Mao J."/>
            <person name="Guo H."/>
            <person name="Dou H."/>
            <person name="Li T."/>
            <person name="Mu C."/>
            <person name="Jiang W."/>
            <person name="Fu Q."/>
            <person name="Fu X."/>
            <person name="Miao Y."/>
            <person name="Liu J."/>
            <person name="Yu Q."/>
            <person name="Li R."/>
            <person name="Liao H."/>
            <person name="Li X."/>
            <person name="Kong Y."/>
            <person name="Jiang Z."/>
            <person name="Chourrout D."/>
            <person name="Li R."/>
            <person name="Bao Z."/>
        </authorList>
    </citation>
    <scope>NUCLEOTIDE SEQUENCE [LARGE SCALE GENOMIC DNA]</scope>
    <source>
        <strain evidence="19 20">PY_sf001</strain>
    </source>
</reference>
<keyword evidence="8" id="KW-0677">Repeat</keyword>
<feature type="domain" description="WW" evidence="18">
    <location>
        <begin position="56"/>
        <end position="89"/>
    </location>
</feature>
<dbReference type="SUPFAM" id="SSF51045">
    <property type="entry name" value="WW domain"/>
    <property type="match status" value="2"/>
</dbReference>
<dbReference type="GO" id="GO:0016477">
    <property type="term" value="P:cell migration"/>
    <property type="evidence" value="ECO:0007669"/>
    <property type="project" value="TreeGrafter"/>
</dbReference>
<evidence type="ECO:0000256" key="14">
    <source>
        <dbReference type="ARBA" id="ARBA00025969"/>
    </source>
</evidence>
<dbReference type="EMBL" id="NEDP02004312">
    <property type="protein sequence ID" value="OWF46020.1"/>
    <property type="molecule type" value="Genomic_DNA"/>
</dbReference>
<name>A0A210QBA9_MIZYE</name>
<evidence type="ECO:0000256" key="1">
    <source>
        <dbReference type="ARBA" id="ARBA00004221"/>
    </source>
</evidence>
<organism evidence="19 20">
    <name type="scientific">Mizuhopecten yessoensis</name>
    <name type="common">Japanese scallop</name>
    <name type="synonym">Patinopecten yessoensis</name>
    <dbReference type="NCBI Taxonomy" id="6573"/>
    <lineage>
        <taxon>Eukaryota</taxon>
        <taxon>Metazoa</taxon>
        <taxon>Spiralia</taxon>
        <taxon>Lophotrochozoa</taxon>
        <taxon>Mollusca</taxon>
        <taxon>Bivalvia</taxon>
        <taxon>Autobranchia</taxon>
        <taxon>Pteriomorphia</taxon>
        <taxon>Pectinida</taxon>
        <taxon>Pectinoidea</taxon>
        <taxon>Pectinidae</taxon>
        <taxon>Mizuhopecten</taxon>
    </lineage>
</organism>
<feature type="compositionally biased region" description="Low complexity" evidence="16">
    <location>
        <begin position="868"/>
        <end position="889"/>
    </location>
</feature>
<evidence type="ECO:0000259" key="17">
    <source>
        <dbReference type="PROSITE" id="PS50004"/>
    </source>
</evidence>
<evidence type="ECO:0000256" key="8">
    <source>
        <dbReference type="ARBA" id="ARBA00022737"/>
    </source>
</evidence>
<dbReference type="InterPro" id="IPR051105">
    <property type="entry name" value="WWC/KIBRA_Hippo_Reg"/>
</dbReference>
<keyword evidence="6" id="KW-0963">Cytoplasm</keyword>
<dbReference type="STRING" id="6573.A0A210QBA9"/>
<comment type="function">
    <text evidence="13">Regulator of the Hippo/SWH (Sav/Wts/Hpo) signaling pathway, a signaling pathway that plays a pivotal role in organ size control and tumor suppression by restricting proliferation and promoting apoptosis. The core of this pathway is composed of a kinase cascade wherein Hippo (Hpo), in complex with its regulatory protein Salvador (Sav), phosphorylates and activates Warts (Wts) in complex with its regulatory protein Mats, which in turn phosphorylates and inactivates the Yorkie (Yki) oncoprotein. Kibra acts synergistically along with Ex and Mer to regulate the Hippo signaling pathway.</text>
</comment>
<evidence type="ECO:0000313" key="20">
    <source>
        <dbReference type="Proteomes" id="UP000242188"/>
    </source>
</evidence>
<comment type="similarity">
    <text evidence="3">Belongs to the WWC family. KIBRA subfamily.</text>
</comment>
<keyword evidence="12" id="KW-0804">Transcription</keyword>
<dbReference type="InterPro" id="IPR057747">
    <property type="entry name" value="WWC1_hairpin"/>
</dbReference>
<dbReference type="GO" id="GO:0016324">
    <property type="term" value="C:apical plasma membrane"/>
    <property type="evidence" value="ECO:0007669"/>
    <property type="project" value="UniProtKB-SubCell"/>
</dbReference>
<evidence type="ECO:0000256" key="5">
    <source>
        <dbReference type="ARBA" id="ARBA00022475"/>
    </source>
</evidence>
<evidence type="ECO:0000256" key="4">
    <source>
        <dbReference type="ARBA" id="ARBA00013712"/>
    </source>
</evidence>
<evidence type="ECO:0000256" key="16">
    <source>
        <dbReference type="SAM" id="MobiDB-lite"/>
    </source>
</evidence>
<evidence type="ECO:0000313" key="19">
    <source>
        <dbReference type="EMBL" id="OWF46020.1"/>
    </source>
</evidence>
<dbReference type="OrthoDB" id="2020426at2759"/>
<feature type="compositionally biased region" description="Basic and acidic residues" evidence="16">
    <location>
        <begin position="907"/>
        <end position="920"/>
    </location>
</feature>
<feature type="domain" description="WW" evidence="18">
    <location>
        <begin position="9"/>
        <end position="42"/>
    </location>
</feature>
<gene>
    <name evidence="19" type="ORF">KP79_PYT01482</name>
</gene>
<dbReference type="SMART" id="SM00456">
    <property type="entry name" value="WW"/>
    <property type="match status" value="2"/>
</dbReference>
<dbReference type="GO" id="GO:0060090">
    <property type="term" value="F:molecular adaptor activity"/>
    <property type="evidence" value="ECO:0007669"/>
    <property type="project" value="TreeGrafter"/>
</dbReference>
<keyword evidence="7" id="KW-0597">Phosphoprotein</keyword>
<dbReference type="Pfam" id="PF00168">
    <property type="entry name" value="C2"/>
    <property type="match status" value="1"/>
</dbReference>
<proteinExistence type="inferred from homology"/>
<accession>A0A210QBA9</accession>
<dbReference type="GO" id="GO:0005737">
    <property type="term" value="C:cytoplasm"/>
    <property type="evidence" value="ECO:0007669"/>
    <property type="project" value="UniProtKB-SubCell"/>
</dbReference>
<evidence type="ECO:0000256" key="2">
    <source>
        <dbReference type="ARBA" id="ARBA00004496"/>
    </source>
</evidence>
<dbReference type="PANTHER" id="PTHR14791">
    <property type="entry name" value="BOMB/KIRA PROTEINS"/>
    <property type="match status" value="1"/>
</dbReference>
<dbReference type="InterPro" id="IPR000008">
    <property type="entry name" value="C2_dom"/>
</dbReference>
<dbReference type="GO" id="GO:0046621">
    <property type="term" value="P:negative regulation of organ growth"/>
    <property type="evidence" value="ECO:0007669"/>
    <property type="project" value="TreeGrafter"/>
</dbReference>
<dbReference type="Gene3D" id="2.60.40.150">
    <property type="entry name" value="C2 domain"/>
    <property type="match status" value="1"/>
</dbReference>
<dbReference type="InterPro" id="IPR035892">
    <property type="entry name" value="C2_domain_sf"/>
</dbReference>
<sequence>MPRNRSGVLPLPDGWEECRDFDGKVFFIDHSTQQTTWIDPRDRFTKPQTFADCVGDQLPYGWEQCIDEHLGPYFINHLNQSNQLEDPREQWRSQQEVMLKEYLVTAQEDLAAKREIYTVKEQRLMLAQDEYQHLNDTLASWKSSRTSLNSNSSVGSTKYDPDLLKADVHHAKNRVSRLRRELEQIRTEMHYKEQGVETLTRVDQKLSGQNGTFNVSQAQAIVQEIKQIQTSVSTKEQEKQSLIASLARLKDDFLTSKNGGSSPDVSTLSIPLKSNTASQTDLRGELGPGSSSYIQEITRLRLQYQESRSRLLDLKHKLANVEDQMVPGQNESDKDRLMLLQEKEQLLRELKSIDPKDRSESDIFSIRAQIQQLEHDLVVAIETCNKQIADRIQLQEQKSSLMQELSEATRLTTLLESQLRSLSVSTLSMSSGSSLGSLGSLSSCSHSSLTSLSMLDIYQQQSPSETNLHDLHRRLEKLLKAHSISPIHENPKAVAPGLDITSAATRGYMESIKASNTELSSSMKSISSLSSLSSVSPPVSPYDVGPPPSYQDHITSVERQRVGLFGSNSSLTPVTTNSVETEQSKVVLDSSFSHHQLSSENSARTNLFLSATLNNRPVMGASDHLVDPASQVVSGPKRAAPPQYPDSMEVMSNPPLSPISESSSGVGNNLSGANTRSVSAAVSDESVAGDSGVFEASMNITKRDVLDEALEMNLESAQIQIKLRYDHTEGNLVVVLEQARNLSALAFSAGSKVYIKAALLPHNTDLPWETQSSADLKNPRFCQAFRAKVAESKLLNKTLQVHVWSLHQELGKECLGCAQVSLADFDPKVTSIRWYNVLSFKFMQADSVTSKPIPKSKTEDNSSEPSEESSSPSSNSLPPTSSSSSQQTEPVDKVKQLLEASSVRLQRTVEDRANTRDNSHFRNTHPTIASLKEESSDESTIISSQTSTLTRNQGRSNAISSQASTLTRDQGPEDMEYHTDMGLAMGPEEDDEEDEDEVDYNDHLHIQQILNQFDKAVDNDNSDQEDLVATCDKETNTDGIYATAHPTIKRRPPQPSVTSSRGSTIRRSQTFSPACRPGNNYVCKLNRSDSDSSMPHFKKGPFQRHSMERRSLRWKRATIGGTKSEKIPLRTSIDLELDLQASQMKLSHLDDDINRLRELTVTLQQAKAKGETELPSWLTDDEHFQKLLTDADKMLKKDGQKLSKQDKRAEQLLKKVTKDIQKIKRTNPNCNANTFREKMAFFTTVNMLVPVVAPECSSDNPGFEEFHKESVVTPEVEGNSDDARFGEFLKDERVGQEV</sequence>
<evidence type="ECO:0000259" key="18">
    <source>
        <dbReference type="PROSITE" id="PS50020"/>
    </source>
</evidence>
<comment type="caution">
    <text evidence="19">The sequence shown here is derived from an EMBL/GenBank/DDBJ whole genome shotgun (WGS) entry which is preliminary data.</text>
</comment>
<keyword evidence="5" id="KW-1003">Cell membrane</keyword>
<dbReference type="PROSITE" id="PS50020">
    <property type="entry name" value="WW_DOMAIN_2"/>
    <property type="match status" value="2"/>
</dbReference>
<evidence type="ECO:0000256" key="11">
    <source>
        <dbReference type="ARBA" id="ARBA00023136"/>
    </source>
</evidence>
<evidence type="ECO:0000256" key="13">
    <source>
        <dbReference type="ARBA" id="ARBA00024960"/>
    </source>
</evidence>
<dbReference type="PANTHER" id="PTHR14791:SF29">
    <property type="entry name" value="PROTEIN KIBRA"/>
    <property type="match status" value="1"/>
</dbReference>
<keyword evidence="10 15" id="KW-0175">Coiled coil</keyword>
<evidence type="ECO:0000256" key="12">
    <source>
        <dbReference type="ARBA" id="ARBA00023163"/>
    </source>
</evidence>
<protein>
    <recommendedName>
        <fullName evidence="4">Protein kibra</fullName>
    </recommendedName>
</protein>
<keyword evidence="20" id="KW-1185">Reference proteome</keyword>
<comment type="subcellular location">
    <subcellularLocation>
        <location evidence="1">Apical cell membrane</location>
    </subcellularLocation>
    <subcellularLocation>
        <location evidence="2">Cytoplasm</location>
    </subcellularLocation>
</comment>
<dbReference type="GO" id="GO:0035330">
    <property type="term" value="P:regulation of hippo signaling"/>
    <property type="evidence" value="ECO:0007669"/>
    <property type="project" value="TreeGrafter"/>
</dbReference>
<feature type="region of interest" description="Disordered" evidence="16">
    <location>
        <begin position="849"/>
        <end position="972"/>
    </location>
</feature>
<evidence type="ECO:0000256" key="10">
    <source>
        <dbReference type="ARBA" id="ARBA00023054"/>
    </source>
</evidence>